<dbReference type="SMART" id="SM00195">
    <property type="entry name" value="DSPc"/>
    <property type="match status" value="1"/>
</dbReference>
<dbReference type="SMART" id="SM00262">
    <property type="entry name" value="GEL"/>
    <property type="match status" value="1"/>
</dbReference>
<evidence type="ECO:0000259" key="4">
    <source>
        <dbReference type="PROSITE" id="PS50054"/>
    </source>
</evidence>
<dbReference type="Proteomes" id="UP001465755">
    <property type="component" value="Unassembled WGS sequence"/>
</dbReference>
<dbReference type="InterPro" id="IPR029021">
    <property type="entry name" value="Prot-tyrosine_phosphatase-like"/>
</dbReference>
<dbReference type="Pfam" id="PF00782">
    <property type="entry name" value="DSPc"/>
    <property type="match status" value="1"/>
</dbReference>
<dbReference type="InterPro" id="IPR000387">
    <property type="entry name" value="Tyr_Pase_dom"/>
</dbReference>
<dbReference type="GO" id="GO:0004721">
    <property type="term" value="F:phosphoprotein phosphatase activity"/>
    <property type="evidence" value="ECO:0007669"/>
    <property type="project" value="UniProtKB-KW"/>
</dbReference>
<feature type="compositionally biased region" description="Low complexity" evidence="3">
    <location>
        <begin position="537"/>
        <end position="547"/>
    </location>
</feature>
<reference evidence="6 7" key="1">
    <citation type="journal article" date="2024" name="Nat. Commun.">
        <title>Phylogenomics reveals the evolutionary origins of lichenization in chlorophyte algae.</title>
        <authorList>
            <person name="Puginier C."/>
            <person name="Libourel C."/>
            <person name="Otte J."/>
            <person name="Skaloud P."/>
            <person name="Haon M."/>
            <person name="Grisel S."/>
            <person name="Petersen M."/>
            <person name="Berrin J.G."/>
            <person name="Delaux P.M."/>
            <person name="Dal Grande F."/>
            <person name="Keller J."/>
        </authorList>
    </citation>
    <scope>NUCLEOTIDE SEQUENCE [LARGE SCALE GENOMIC DNA]</scope>
    <source>
        <strain evidence="6 7">SAG 2036</strain>
    </source>
</reference>
<dbReference type="InterPro" id="IPR036180">
    <property type="entry name" value="Gelsolin-like_dom_sf"/>
</dbReference>
<evidence type="ECO:0000256" key="2">
    <source>
        <dbReference type="ARBA" id="ARBA00022912"/>
    </source>
</evidence>
<comment type="caution">
    <text evidence="6">The sequence shown here is derived from an EMBL/GenBank/DDBJ whole genome shotgun (WGS) entry which is preliminary data.</text>
</comment>
<dbReference type="PROSITE" id="PS00383">
    <property type="entry name" value="TYR_PHOSPHATASE_1"/>
    <property type="match status" value="1"/>
</dbReference>
<dbReference type="PROSITE" id="PS50054">
    <property type="entry name" value="TYR_PHOSPHATASE_DUAL"/>
    <property type="match status" value="1"/>
</dbReference>
<dbReference type="EMBL" id="JALJOQ010000089">
    <property type="protein sequence ID" value="KAK9799431.1"/>
    <property type="molecule type" value="Genomic_DNA"/>
</dbReference>
<dbReference type="InterPro" id="IPR007123">
    <property type="entry name" value="Gelsolin-like_dom"/>
</dbReference>
<feature type="domain" description="Tyrosine specific protein phosphatases" evidence="5">
    <location>
        <begin position="134"/>
        <end position="192"/>
    </location>
</feature>
<keyword evidence="1" id="KW-0378">Hydrolase</keyword>
<dbReference type="InterPro" id="IPR016130">
    <property type="entry name" value="Tyr_Pase_AS"/>
</dbReference>
<name>A0AAW1NYM4_9CHLO</name>
<feature type="compositionally biased region" description="Basic and acidic residues" evidence="3">
    <location>
        <begin position="515"/>
        <end position="528"/>
    </location>
</feature>
<protein>
    <submittedName>
        <fullName evidence="6">Uncharacterized protein</fullName>
    </submittedName>
</protein>
<proteinExistence type="predicted"/>
<dbReference type="InterPro" id="IPR029006">
    <property type="entry name" value="ADF-H/Gelsolin-like_dom_sf"/>
</dbReference>
<feature type="compositionally biased region" description="Basic and acidic residues" evidence="3">
    <location>
        <begin position="386"/>
        <end position="408"/>
    </location>
</feature>
<evidence type="ECO:0000313" key="7">
    <source>
        <dbReference type="Proteomes" id="UP001465755"/>
    </source>
</evidence>
<evidence type="ECO:0000313" key="6">
    <source>
        <dbReference type="EMBL" id="KAK9799431.1"/>
    </source>
</evidence>
<accession>A0AAW1NYM4</accession>
<dbReference type="PANTHER" id="PTHR46381">
    <property type="entry name" value="MKPA PROTEIN"/>
    <property type="match status" value="1"/>
</dbReference>
<evidence type="ECO:0000256" key="1">
    <source>
        <dbReference type="ARBA" id="ARBA00022801"/>
    </source>
</evidence>
<dbReference type="GO" id="GO:0051015">
    <property type="term" value="F:actin filament binding"/>
    <property type="evidence" value="ECO:0007669"/>
    <property type="project" value="InterPro"/>
</dbReference>
<dbReference type="Pfam" id="PF00626">
    <property type="entry name" value="Gelsolin"/>
    <property type="match status" value="1"/>
</dbReference>
<dbReference type="Gene3D" id="3.90.190.10">
    <property type="entry name" value="Protein tyrosine phosphatase superfamily"/>
    <property type="match status" value="1"/>
</dbReference>
<dbReference type="CDD" id="cd14498">
    <property type="entry name" value="DSP"/>
    <property type="match status" value="1"/>
</dbReference>
<feature type="compositionally biased region" description="Basic and acidic residues" evidence="3">
    <location>
        <begin position="37"/>
        <end position="54"/>
    </location>
</feature>
<evidence type="ECO:0000256" key="3">
    <source>
        <dbReference type="SAM" id="MobiDB-lite"/>
    </source>
</evidence>
<feature type="compositionally biased region" description="Basic and acidic residues" evidence="3">
    <location>
        <begin position="484"/>
        <end position="502"/>
    </location>
</feature>
<dbReference type="PROSITE" id="PS50056">
    <property type="entry name" value="TYR_PHOSPHATASE_2"/>
    <property type="match status" value="1"/>
</dbReference>
<sequence length="566" mass="61430">MTSIGCQFPLFRERFFTKAKAWVEPEDSEAPAPQGARAEHSGSTEKLIKGRRSADGVASPTLRMPALSLHCTMRGEAPARPSPREWVAASRETLRAAGITHVINCIGHIFHNPFPEELTYLTLCLNDAIGEDLASLFYLVFDFIEGAHKQGGRVLLHCSQGVSRSAALAVAHHMWRTGMPYDEATNAVKAQRGVVNPNIGFMCQLLNWQTDRQQGHQKTQLYSVVPHSKIHGALLVLRAPNKQMQTALLDPRGAFVLQTPDTLFLWKGRKAAASLVVGALAGIAQLQRYEQASTDVQEVQDGEEPHAFEQALQAFIIRPSDASKGLPRYGECPWLLAQYQVHETMLATPPGYTFISIPGRNNAPRAESSSAESSRALKSSGRVFDSWEDRYSGPDSARVDVNRMDSHRTASTLSSSALSSAREGTETDRTTPPDTARMEGGDTSRTTPLASSRGAKSARDEGPSHLQGGGSETSPNSRSRKIPRSHEGSDCCLTDRDLKSGGEECSSVCMDDDMETPRDSEPKTRRAPDVAVPPMRLSGLSSLGGSSRPVPPLALNLALKSRGIGK</sequence>
<organism evidence="6 7">
    <name type="scientific">Symbiochloris irregularis</name>
    <dbReference type="NCBI Taxonomy" id="706552"/>
    <lineage>
        <taxon>Eukaryota</taxon>
        <taxon>Viridiplantae</taxon>
        <taxon>Chlorophyta</taxon>
        <taxon>core chlorophytes</taxon>
        <taxon>Trebouxiophyceae</taxon>
        <taxon>Trebouxiales</taxon>
        <taxon>Trebouxiaceae</taxon>
        <taxon>Symbiochloris</taxon>
    </lineage>
</organism>
<feature type="region of interest" description="Disordered" evidence="3">
    <location>
        <begin position="362"/>
        <end position="381"/>
    </location>
</feature>
<dbReference type="SUPFAM" id="SSF82754">
    <property type="entry name" value="C-terminal, gelsolin-like domain of Sec23/24"/>
    <property type="match status" value="1"/>
</dbReference>
<feature type="region of interest" description="Disordered" evidence="3">
    <location>
        <begin position="26"/>
        <end position="58"/>
    </location>
</feature>
<feature type="domain" description="Tyrosine-protein phosphatase" evidence="4">
    <location>
        <begin position="59"/>
        <end position="214"/>
    </location>
</feature>
<dbReference type="Gene3D" id="3.40.20.10">
    <property type="entry name" value="Severin"/>
    <property type="match status" value="1"/>
</dbReference>
<dbReference type="InterPro" id="IPR007122">
    <property type="entry name" value="Villin/Gelsolin"/>
</dbReference>
<feature type="compositionally biased region" description="Low complexity" evidence="3">
    <location>
        <begin position="363"/>
        <end position="380"/>
    </location>
</feature>
<keyword evidence="2" id="KW-0904">Protein phosphatase</keyword>
<keyword evidence="7" id="KW-1185">Reference proteome</keyword>
<feature type="compositionally biased region" description="Basic and acidic residues" evidence="3">
    <location>
        <begin position="423"/>
        <end position="442"/>
    </location>
</feature>
<dbReference type="PANTHER" id="PTHR46381:SF2">
    <property type="entry name" value="MAP KINASE PHOSPHATASE"/>
    <property type="match status" value="1"/>
</dbReference>
<dbReference type="InterPro" id="IPR000340">
    <property type="entry name" value="Dual-sp_phosphatase_cat-dom"/>
</dbReference>
<dbReference type="InterPro" id="IPR020422">
    <property type="entry name" value="TYR_PHOSPHATASE_DUAL_dom"/>
</dbReference>
<feature type="region of interest" description="Disordered" evidence="3">
    <location>
        <begin position="386"/>
        <end position="552"/>
    </location>
</feature>
<dbReference type="AlphaFoldDB" id="A0AAW1NYM4"/>
<dbReference type="SUPFAM" id="SSF52799">
    <property type="entry name" value="(Phosphotyrosine protein) phosphatases II"/>
    <property type="match status" value="1"/>
</dbReference>
<evidence type="ECO:0000259" key="5">
    <source>
        <dbReference type="PROSITE" id="PS50056"/>
    </source>
</evidence>
<feature type="compositionally biased region" description="Low complexity" evidence="3">
    <location>
        <begin position="409"/>
        <end position="421"/>
    </location>
</feature>
<gene>
    <name evidence="6" type="ORF">WJX73_010178</name>
</gene>